<sequence length="102" mass="11969">MLNKIVNKFRKAKIVILSNEDKVKELSDKAIGLFDHMKKAHSELDVINNELDLIIVSEEQKIEKEIENHQRKIKQLTDNKIRAIEEKGMNTKVQEKLSDFIR</sequence>
<evidence type="ECO:0000313" key="2">
    <source>
        <dbReference type="EMBL" id="TVX86026.1"/>
    </source>
</evidence>
<accession>A0A559IEF3</accession>
<dbReference type="RefSeq" id="WP_144994793.1">
    <property type="nucleotide sequence ID" value="NZ_VNJK01000006.1"/>
</dbReference>
<organism evidence="2 3">
    <name type="scientific">Paenibacillus agilis</name>
    <dbReference type="NCBI Taxonomy" id="3020863"/>
    <lineage>
        <taxon>Bacteria</taxon>
        <taxon>Bacillati</taxon>
        <taxon>Bacillota</taxon>
        <taxon>Bacilli</taxon>
        <taxon>Bacillales</taxon>
        <taxon>Paenibacillaceae</taxon>
        <taxon>Paenibacillus</taxon>
    </lineage>
</organism>
<reference evidence="2 3" key="1">
    <citation type="submission" date="2019-07" db="EMBL/GenBank/DDBJ databases">
        <authorList>
            <person name="Kim J."/>
        </authorList>
    </citation>
    <scope>NUCLEOTIDE SEQUENCE [LARGE SCALE GENOMIC DNA]</scope>
    <source>
        <strain evidence="2 3">N4</strain>
    </source>
</reference>
<evidence type="ECO:0000313" key="3">
    <source>
        <dbReference type="Proteomes" id="UP000318102"/>
    </source>
</evidence>
<dbReference type="AlphaFoldDB" id="A0A559IEF3"/>
<dbReference type="OrthoDB" id="9852662at2"/>
<keyword evidence="1" id="KW-0175">Coiled coil</keyword>
<dbReference type="Proteomes" id="UP000318102">
    <property type="component" value="Unassembled WGS sequence"/>
</dbReference>
<gene>
    <name evidence="2" type="ORF">FPZ44_24070</name>
</gene>
<dbReference type="EMBL" id="VNJK01000006">
    <property type="protein sequence ID" value="TVX86026.1"/>
    <property type="molecule type" value="Genomic_DNA"/>
</dbReference>
<name>A0A559IEF3_9BACL</name>
<proteinExistence type="predicted"/>
<feature type="coiled-coil region" evidence="1">
    <location>
        <begin position="59"/>
        <end position="86"/>
    </location>
</feature>
<comment type="caution">
    <text evidence="2">The sequence shown here is derived from an EMBL/GenBank/DDBJ whole genome shotgun (WGS) entry which is preliminary data.</text>
</comment>
<evidence type="ECO:0000256" key="1">
    <source>
        <dbReference type="SAM" id="Coils"/>
    </source>
</evidence>
<keyword evidence="3" id="KW-1185">Reference proteome</keyword>
<protein>
    <submittedName>
        <fullName evidence="2">Uncharacterized protein</fullName>
    </submittedName>
</protein>